<keyword evidence="2" id="KW-0378">Hydrolase</keyword>
<dbReference type="GO" id="GO:0004568">
    <property type="term" value="F:chitinase activity"/>
    <property type="evidence" value="ECO:0007669"/>
    <property type="project" value="InterPro"/>
</dbReference>
<protein>
    <submittedName>
        <fullName evidence="2">Glycoside hydrolase, family 19, catalytic</fullName>
    </submittedName>
</protein>
<dbReference type="Pfam" id="PF00182">
    <property type="entry name" value="Glyco_hydro_19"/>
    <property type="match status" value="1"/>
</dbReference>
<dbReference type="SUPFAM" id="SSF53955">
    <property type="entry name" value="Lysozyme-like"/>
    <property type="match status" value="1"/>
</dbReference>
<dbReference type="EMBL" id="LR796167">
    <property type="protein sequence ID" value="CAB4123103.1"/>
    <property type="molecule type" value="Genomic_DNA"/>
</dbReference>
<dbReference type="InterPro" id="IPR052354">
    <property type="entry name" value="Cell_Wall_Dynamics_Protein"/>
</dbReference>
<dbReference type="PANTHER" id="PTHR34408">
    <property type="entry name" value="FAMILY PROTEIN, PUTATIVE-RELATED"/>
    <property type="match status" value="1"/>
</dbReference>
<organism evidence="2">
    <name type="scientific">uncultured Caudovirales phage</name>
    <dbReference type="NCBI Taxonomy" id="2100421"/>
    <lineage>
        <taxon>Viruses</taxon>
        <taxon>Duplodnaviria</taxon>
        <taxon>Heunggongvirae</taxon>
        <taxon>Uroviricota</taxon>
        <taxon>Caudoviricetes</taxon>
        <taxon>Peduoviridae</taxon>
        <taxon>Maltschvirus</taxon>
        <taxon>Maltschvirus maltsch</taxon>
    </lineage>
</organism>
<name>A0A6J5KPF0_9CAUD</name>
<dbReference type="InterPro" id="IPR023346">
    <property type="entry name" value="Lysozyme-like_dom_sf"/>
</dbReference>
<dbReference type="PANTHER" id="PTHR34408:SF1">
    <property type="entry name" value="GLYCOSYL HYDROLASE FAMILY 19 DOMAIN-CONTAINING PROTEIN HI_1415"/>
    <property type="match status" value="1"/>
</dbReference>
<sequence length="204" mass="22986">MITQQQLAACVPGHGIDQWYDVIVAYMEKFEINTPLRMAHFLAQCGHESGDLREIQENLNYSAKGLRGVFPKYFPTDDMALHYQRKPEMIANRVYGGRMGNGPEETGDGFRYHGRGLIQLTGKDNYRKCSHDVFGDDRLVENPDLLATPEGAVASACWYWTSHRCNQYADQNDVLHLTKVINGGTIGLDDRTARTHHCLAVLGQ</sequence>
<evidence type="ECO:0000259" key="1">
    <source>
        <dbReference type="Pfam" id="PF00182"/>
    </source>
</evidence>
<evidence type="ECO:0000313" key="2">
    <source>
        <dbReference type="EMBL" id="CAB4123103.1"/>
    </source>
</evidence>
<gene>
    <name evidence="2" type="ORF">UFOVP29_262</name>
</gene>
<accession>A0A6J5KPF0</accession>
<feature type="domain" description="Glycoside hydrolase family 19 catalytic" evidence="1">
    <location>
        <begin position="97"/>
        <end position="167"/>
    </location>
</feature>
<dbReference type="InterPro" id="IPR000726">
    <property type="entry name" value="Glyco_hydro_19_cat"/>
</dbReference>
<dbReference type="GO" id="GO:0006032">
    <property type="term" value="P:chitin catabolic process"/>
    <property type="evidence" value="ECO:0007669"/>
    <property type="project" value="InterPro"/>
</dbReference>
<dbReference type="Gene3D" id="1.10.530.10">
    <property type="match status" value="1"/>
</dbReference>
<proteinExistence type="predicted"/>
<dbReference type="GO" id="GO:0016998">
    <property type="term" value="P:cell wall macromolecule catabolic process"/>
    <property type="evidence" value="ECO:0007669"/>
    <property type="project" value="InterPro"/>
</dbReference>
<reference evidence="2" key="1">
    <citation type="submission" date="2020-04" db="EMBL/GenBank/DDBJ databases">
        <authorList>
            <person name="Chiriac C."/>
            <person name="Salcher M."/>
            <person name="Ghai R."/>
            <person name="Kavagutti S V."/>
        </authorList>
    </citation>
    <scope>NUCLEOTIDE SEQUENCE</scope>
</reference>